<evidence type="ECO:0000313" key="2">
    <source>
        <dbReference type="Proteomes" id="UP000593564"/>
    </source>
</evidence>
<reference evidence="1 2" key="2">
    <citation type="submission" date="2020-07" db="EMBL/GenBank/DDBJ databases">
        <title>Genome assembly of wild tea tree DASZ reveals pedigree and selection history of tea varieties.</title>
        <authorList>
            <person name="Zhang W."/>
        </authorList>
    </citation>
    <scope>NUCLEOTIDE SEQUENCE [LARGE SCALE GENOMIC DNA]</scope>
    <source>
        <strain evidence="2">cv. G240</strain>
        <tissue evidence="1">Leaf</tissue>
    </source>
</reference>
<name>A0A7J7GW30_CAMSI</name>
<dbReference type="EMBL" id="JACBKZ010000008">
    <property type="protein sequence ID" value="KAF5943736.1"/>
    <property type="molecule type" value="Genomic_DNA"/>
</dbReference>
<evidence type="ECO:0000313" key="1">
    <source>
        <dbReference type="EMBL" id="KAF5943736.1"/>
    </source>
</evidence>
<dbReference type="AlphaFoldDB" id="A0A7J7GW30"/>
<accession>A0A7J7GW30</accession>
<reference evidence="2" key="1">
    <citation type="journal article" date="2020" name="Nat. Commun.">
        <title>Genome assembly of wild tea tree DASZ reveals pedigree and selection history of tea varieties.</title>
        <authorList>
            <person name="Zhang W."/>
            <person name="Zhang Y."/>
            <person name="Qiu H."/>
            <person name="Guo Y."/>
            <person name="Wan H."/>
            <person name="Zhang X."/>
            <person name="Scossa F."/>
            <person name="Alseekh S."/>
            <person name="Zhang Q."/>
            <person name="Wang P."/>
            <person name="Xu L."/>
            <person name="Schmidt M.H."/>
            <person name="Jia X."/>
            <person name="Li D."/>
            <person name="Zhu A."/>
            <person name="Guo F."/>
            <person name="Chen W."/>
            <person name="Ni D."/>
            <person name="Usadel B."/>
            <person name="Fernie A.R."/>
            <person name="Wen W."/>
        </authorList>
    </citation>
    <scope>NUCLEOTIDE SEQUENCE [LARGE SCALE GENOMIC DNA]</scope>
    <source>
        <strain evidence="2">cv. G240</strain>
    </source>
</reference>
<protein>
    <recommendedName>
        <fullName evidence="3">FBD domain-containing protein</fullName>
    </recommendedName>
</protein>
<evidence type="ECO:0008006" key="3">
    <source>
        <dbReference type="Google" id="ProtNLM"/>
    </source>
</evidence>
<gene>
    <name evidence="1" type="ORF">HYC85_017813</name>
</gene>
<comment type="caution">
    <text evidence="1">The sequence shown here is derived from an EMBL/GenBank/DDBJ whole genome shotgun (WGS) entry which is preliminary data.</text>
</comment>
<proteinExistence type="predicted"/>
<keyword evidence="2" id="KW-1185">Reference proteome</keyword>
<dbReference type="Proteomes" id="UP000593564">
    <property type="component" value="Unassembled WGS sequence"/>
</dbReference>
<sequence>MMKVKTIKIVGFREVGEGFALPLLQFLLKNVKVLEKMIIKTGNSGFNQCLTCSVSQEFVRFTQKLLSFPRASPLAAVVFS</sequence>
<organism evidence="1 2">
    <name type="scientific">Camellia sinensis</name>
    <name type="common">Tea plant</name>
    <name type="synonym">Thea sinensis</name>
    <dbReference type="NCBI Taxonomy" id="4442"/>
    <lineage>
        <taxon>Eukaryota</taxon>
        <taxon>Viridiplantae</taxon>
        <taxon>Streptophyta</taxon>
        <taxon>Embryophyta</taxon>
        <taxon>Tracheophyta</taxon>
        <taxon>Spermatophyta</taxon>
        <taxon>Magnoliopsida</taxon>
        <taxon>eudicotyledons</taxon>
        <taxon>Gunneridae</taxon>
        <taxon>Pentapetalae</taxon>
        <taxon>asterids</taxon>
        <taxon>Ericales</taxon>
        <taxon>Theaceae</taxon>
        <taxon>Camellia</taxon>
    </lineage>
</organism>